<dbReference type="SUPFAM" id="SSF53448">
    <property type="entry name" value="Nucleotide-diphospho-sugar transferases"/>
    <property type="match status" value="1"/>
</dbReference>
<keyword evidence="2" id="KW-1003">Cell membrane</keyword>
<keyword evidence="8" id="KW-1185">Reference proteome</keyword>
<protein>
    <submittedName>
        <fullName evidence="7">Glycosyltransferase</fullName>
    </submittedName>
</protein>
<dbReference type="Proteomes" id="UP001201273">
    <property type="component" value="Unassembled WGS sequence"/>
</dbReference>
<dbReference type="PANTHER" id="PTHR43646:SF2">
    <property type="entry name" value="GLYCOSYLTRANSFERASE 2-LIKE DOMAIN-CONTAINING PROTEIN"/>
    <property type="match status" value="1"/>
</dbReference>
<keyword evidence="5" id="KW-0472">Membrane</keyword>
<comment type="subcellular location">
    <subcellularLocation>
        <location evidence="1">Cell membrane</location>
    </subcellularLocation>
</comment>
<evidence type="ECO:0000313" key="8">
    <source>
        <dbReference type="Proteomes" id="UP001201273"/>
    </source>
</evidence>
<keyword evidence="3" id="KW-0328">Glycosyltransferase</keyword>
<evidence type="ECO:0000256" key="3">
    <source>
        <dbReference type="ARBA" id="ARBA00022676"/>
    </source>
</evidence>
<evidence type="ECO:0000256" key="2">
    <source>
        <dbReference type="ARBA" id="ARBA00022475"/>
    </source>
</evidence>
<dbReference type="InterPro" id="IPR029044">
    <property type="entry name" value="Nucleotide-diphossugar_trans"/>
</dbReference>
<evidence type="ECO:0000256" key="5">
    <source>
        <dbReference type="ARBA" id="ARBA00023136"/>
    </source>
</evidence>
<sequence length="308" mass="35081">MSNKLCVVICSHQRQSLLRKTLDYLNQAQRPLLELQICVVANACSDGTQQMLEQYHQDHSGSIKLIWLDEPKAGKSIALNRALAHLPDWHIALVDDDHRVDSQYLMQVERALLIWPQADLICGRIVPDWDGSEPNWVHLKSDYAIYPLPIPDYSLGAKPLVLASQHRLPGGGNLVLRQGLFGKVGGFAEDLGPTGHNLCGGEDGEFVSRVMAHQGIIQYTPEIVQFHYVDPERLRLIYLLTKAFQRSCSVVMLSSPLSSPIPKYLWRKLLSYLFHIIFSLHWPKTRFYMMRCAAVAGEMCGYYRQRRE</sequence>
<gene>
    <name evidence="7" type="ORF">K6Y31_05200</name>
</gene>
<reference evidence="7 8" key="1">
    <citation type="journal article" date="2022" name="Environ. Microbiol. Rep.">
        <title>Eco-phylogenetic analyses reveal divergent evolution of vitamin B12 metabolism in the marine bacterial family 'Psychromonadaceae'.</title>
        <authorList>
            <person name="Jin X."/>
            <person name="Yang Y."/>
            <person name="Cao H."/>
            <person name="Gao B."/>
            <person name="Zhao Z."/>
        </authorList>
    </citation>
    <scope>NUCLEOTIDE SEQUENCE [LARGE SCALE GENOMIC DNA]</scope>
    <source>
        <strain evidence="7 8">MKS20</strain>
    </source>
</reference>
<dbReference type="PANTHER" id="PTHR43646">
    <property type="entry name" value="GLYCOSYLTRANSFERASE"/>
    <property type="match status" value="1"/>
</dbReference>
<organism evidence="7 8">
    <name type="scientific">Motilimonas cestriensis</name>
    <dbReference type="NCBI Taxonomy" id="2742685"/>
    <lineage>
        <taxon>Bacteria</taxon>
        <taxon>Pseudomonadati</taxon>
        <taxon>Pseudomonadota</taxon>
        <taxon>Gammaproteobacteria</taxon>
        <taxon>Alteromonadales</taxon>
        <taxon>Alteromonadales genera incertae sedis</taxon>
        <taxon>Motilimonas</taxon>
    </lineage>
</organism>
<evidence type="ECO:0000313" key="7">
    <source>
        <dbReference type="EMBL" id="MCE2594208.1"/>
    </source>
</evidence>
<comment type="caution">
    <text evidence="7">The sequence shown here is derived from an EMBL/GenBank/DDBJ whole genome shotgun (WGS) entry which is preliminary data.</text>
</comment>
<evidence type="ECO:0000259" key="6">
    <source>
        <dbReference type="Pfam" id="PF00535"/>
    </source>
</evidence>
<accession>A0ABS8W6N0</accession>
<name>A0ABS8W6N0_9GAMM</name>
<dbReference type="RefSeq" id="WP_233051786.1">
    <property type="nucleotide sequence ID" value="NZ_JAIMJA010000004.1"/>
</dbReference>
<dbReference type="Gene3D" id="3.90.550.10">
    <property type="entry name" value="Spore Coat Polysaccharide Biosynthesis Protein SpsA, Chain A"/>
    <property type="match status" value="1"/>
</dbReference>
<proteinExistence type="predicted"/>
<evidence type="ECO:0000256" key="4">
    <source>
        <dbReference type="ARBA" id="ARBA00022679"/>
    </source>
</evidence>
<dbReference type="InterPro" id="IPR001173">
    <property type="entry name" value="Glyco_trans_2-like"/>
</dbReference>
<dbReference type="Pfam" id="PF00535">
    <property type="entry name" value="Glycos_transf_2"/>
    <property type="match status" value="1"/>
</dbReference>
<dbReference type="EMBL" id="JAIMJA010000004">
    <property type="protein sequence ID" value="MCE2594208.1"/>
    <property type="molecule type" value="Genomic_DNA"/>
</dbReference>
<keyword evidence="4" id="KW-0808">Transferase</keyword>
<evidence type="ECO:0000256" key="1">
    <source>
        <dbReference type="ARBA" id="ARBA00004236"/>
    </source>
</evidence>
<feature type="domain" description="Glycosyltransferase 2-like" evidence="6">
    <location>
        <begin position="6"/>
        <end position="140"/>
    </location>
</feature>